<dbReference type="SUPFAM" id="SSF81799">
    <property type="entry name" value="Putative methyltransferase TM0872, insert domain"/>
    <property type="match status" value="1"/>
</dbReference>
<dbReference type="KEGG" id="mlac:CP520_01815"/>
<keyword evidence="5 7" id="KW-0808">Transferase</keyword>
<dbReference type="OrthoDB" id="9806637at2"/>
<comment type="similarity">
    <text evidence="1 7">Belongs to the methyltransferase superfamily. RsmH family.</text>
</comment>
<dbReference type="EMBL" id="CP023668">
    <property type="protein sequence ID" value="ATG97487.1"/>
    <property type="molecule type" value="Genomic_DNA"/>
</dbReference>
<dbReference type="PIRSF" id="PIRSF004486">
    <property type="entry name" value="MraW"/>
    <property type="match status" value="1"/>
</dbReference>
<keyword evidence="6 7" id="KW-0949">S-adenosyl-L-methionine</keyword>
<proteinExistence type="inferred from homology"/>
<dbReference type="InterPro" id="IPR029063">
    <property type="entry name" value="SAM-dependent_MTases_sf"/>
</dbReference>
<evidence type="ECO:0000256" key="4">
    <source>
        <dbReference type="ARBA" id="ARBA00022603"/>
    </source>
</evidence>
<accession>A0A291IS19</accession>
<feature type="binding site" evidence="7">
    <location>
        <position position="79"/>
    </location>
    <ligand>
        <name>S-adenosyl-L-methionine</name>
        <dbReference type="ChEBI" id="CHEBI:59789"/>
    </ligand>
</feature>
<keyword evidence="3 7" id="KW-0698">rRNA processing</keyword>
<dbReference type="Gene3D" id="1.10.150.170">
    <property type="entry name" value="Putative methyltransferase TM0872, insert domain"/>
    <property type="match status" value="1"/>
</dbReference>
<feature type="binding site" evidence="7">
    <location>
        <position position="100"/>
    </location>
    <ligand>
        <name>S-adenosyl-L-methionine</name>
        <dbReference type="ChEBI" id="CHEBI:59789"/>
    </ligand>
</feature>
<sequence>MMEHISVLLQESIDNLNINPDGIYVDCTLGRGGHSSEILKRLSDKGLLISIDRDDEAIEKSQKRLSEIKPNFKIIKGNFDNLKALLAIEGIFEVDGILYDLGVSSPQFDEDNRGFSYRFDGPLDMRMDQSQDLTAEKVVNTYDEKELANIIYQYGDEKFSKQIAREIVKSRPIKSTLQLVDVIKKALPQKVLKLPKHPAKKTFQALRVYVNGEMDALEKSLRQALDVIKPHGRICIITFQSQEEKIVSKIVKEATTSPQQQVLKNLPVEVDDDGTKFKLISKKPIKPSKDELEQNRRAHSSKLWVIEKK</sequence>
<dbReference type="EC" id="2.1.1.199" evidence="7"/>
<dbReference type="SUPFAM" id="SSF53335">
    <property type="entry name" value="S-adenosyl-L-methionine-dependent methyltransferases"/>
    <property type="match status" value="1"/>
</dbReference>
<dbReference type="InterPro" id="IPR023397">
    <property type="entry name" value="SAM-dep_MeTrfase_MraW_recog"/>
</dbReference>
<comment type="subcellular location">
    <subcellularLocation>
        <location evidence="7">Cytoplasm</location>
    </subcellularLocation>
</comment>
<keyword evidence="10" id="KW-1185">Reference proteome</keyword>
<dbReference type="Proteomes" id="UP000232227">
    <property type="component" value="Chromosome"/>
</dbReference>
<dbReference type="AlphaFoldDB" id="A0A291IS19"/>
<dbReference type="NCBIfam" id="TIGR00006">
    <property type="entry name" value="16S rRNA (cytosine(1402)-N(4))-methyltransferase RsmH"/>
    <property type="match status" value="1"/>
</dbReference>
<name>A0A291IS19_9MOLU</name>
<dbReference type="GO" id="GO:0005737">
    <property type="term" value="C:cytoplasm"/>
    <property type="evidence" value="ECO:0007669"/>
    <property type="project" value="UniProtKB-SubCell"/>
</dbReference>
<dbReference type="PANTHER" id="PTHR11265:SF0">
    <property type="entry name" value="12S RRNA N4-METHYLCYTIDINE METHYLTRANSFERASE"/>
    <property type="match status" value="1"/>
</dbReference>
<feature type="binding site" evidence="7">
    <location>
        <begin position="32"/>
        <end position="34"/>
    </location>
    <ligand>
        <name>S-adenosyl-L-methionine</name>
        <dbReference type="ChEBI" id="CHEBI:59789"/>
    </ligand>
</feature>
<organism evidence="9 10">
    <name type="scientific">Mesoplasma lactucae ATCC 49193</name>
    <dbReference type="NCBI Taxonomy" id="81460"/>
    <lineage>
        <taxon>Bacteria</taxon>
        <taxon>Bacillati</taxon>
        <taxon>Mycoplasmatota</taxon>
        <taxon>Mollicutes</taxon>
        <taxon>Entomoplasmatales</taxon>
        <taxon>Entomoplasmataceae</taxon>
        <taxon>Mesoplasma</taxon>
    </lineage>
</organism>
<dbReference type="Gene3D" id="3.40.50.150">
    <property type="entry name" value="Vaccinia Virus protein VP39"/>
    <property type="match status" value="1"/>
</dbReference>
<keyword evidence="4 7" id="KW-0489">Methyltransferase</keyword>
<dbReference type="Pfam" id="PF01795">
    <property type="entry name" value="Methyltransf_5"/>
    <property type="match status" value="1"/>
</dbReference>
<evidence type="ECO:0000256" key="5">
    <source>
        <dbReference type="ARBA" id="ARBA00022679"/>
    </source>
</evidence>
<evidence type="ECO:0000313" key="10">
    <source>
        <dbReference type="Proteomes" id="UP000232227"/>
    </source>
</evidence>
<feature type="binding site" evidence="7">
    <location>
        <position position="107"/>
    </location>
    <ligand>
        <name>S-adenosyl-L-methionine</name>
        <dbReference type="ChEBI" id="CHEBI:59789"/>
    </ligand>
</feature>
<gene>
    <name evidence="7" type="primary">rsmH</name>
    <name evidence="9" type="ORF">CP520_01815</name>
</gene>
<dbReference type="PANTHER" id="PTHR11265">
    <property type="entry name" value="S-ADENOSYL-METHYLTRANSFERASE MRAW"/>
    <property type="match status" value="1"/>
</dbReference>
<evidence type="ECO:0000256" key="6">
    <source>
        <dbReference type="ARBA" id="ARBA00022691"/>
    </source>
</evidence>
<dbReference type="GO" id="GO:0070475">
    <property type="term" value="P:rRNA base methylation"/>
    <property type="evidence" value="ECO:0007669"/>
    <property type="project" value="UniProtKB-UniRule"/>
</dbReference>
<evidence type="ECO:0000256" key="1">
    <source>
        <dbReference type="ARBA" id="ARBA00010396"/>
    </source>
</evidence>
<comment type="function">
    <text evidence="7">Specifically methylates the N4 position of cytidine in position 1402 (C1402) of 16S rRNA.</text>
</comment>
<dbReference type="InterPro" id="IPR002903">
    <property type="entry name" value="RsmH"/>
</dbReference>
<dbReference type="HAMAP" id="MF_01007">
    <property type="entry name" value="16SrRNA_methyltr_H"/>
    <property type="match status" value="1"/>
</dbReference>
<evidence type="ECO:0000256" key="8">
    <source>
        <dbReference type="SAM" id="MobiDB-lite"/>
    </source>
</evidence>
<dbReference type="FunFam" id="1.10.150.170:FF:000003">
    <property type="entry name" value="Ribosomal RNA small subunit methyltransferase H"/>
    <property type="match status" value="1"/>
</dbReference>
<reference evidence="9 10" key="1">
    <citation type="submission" date="2017-09" db="EMBL/GenBank/DDBJ databases">
        <title>SPAdes assembly of the Mesoplasma lactucae genome.</title>
        <authorList>
            <person name="Knight T.F."/>
            <person name="Rubinstein R."/>
            <person name="Citino T."/>
        </authorList>
    </citation>
    <scope>NUCLEOTIDE SEQUENCE [LARGE SCALE GENOMIC DNA]</scope>
    <source>
        <strain evidence="9 10">831-C4</strain>
    </source>
</reference>
<evidence type="ECO:0000256" key="2">
    <source>
        <dbReference type="ARBA" id="ARBA00022490"/>
    </source>
</evidence>
<feature type="binding site" evidence="7">
    <location>
        <position position="52"/>
    </location>
    <ligand>
        <name>S-adenosyl-L-methionine</name>
        <dbReference type="ChEBI" id="CHEBI:59789"/>
    </ligand>
</feature>
<keyword evidence="2 7" id="KW-0963">Cytoplasm</keyword>
<feature type="region of interest" description="Disordered" evidence="8">
    <location>
        <begin position="288"/>
        <end position="309"/>
    </location>
</feature>
<evidence type="ECO:0000256" key="7">
    <source>
        <dbReference type="HAMAP-Rule" id="MF_01007"/>
    </source>
</evidence>
<comment type="catalytic activity">
    <reaction evidence="7">
        <text>cytidine(1402) in 16S rRNA + S-adenosyl-L-methionine = N(4)-methylcytidine(1402) in 16S rRNA + S-adenosyl-L-homocysteine + H(+)</text>
        <dbReference type="Rhea" id="RHEA:42928"/>
        <dbReference type="Rhea" id="RHEA-COMP:10286"/>
        <dbReference type="Rhea" id="RHEA-COMP:10287"/>
        <dbReference type="ChEBI" id="CHEBI:15378"/>
        <dbReference type="ChEBI" id="CHEBI:57856"/>
        <dbReference type="ChEBI" id="CHEBI:59789"/>
        <dbReference type="ChEBI" id="CHEBI:74506"/>
        <dbReference type="ChEBI" id="CHEBI:82748"/>
        <dbReference type="EC" id="2.1.1.199"/>
    </reaction>
</comment>
<evidence type="ECO:0000256" key="3">
    <source>
        <dbReference type="ARBA" id="ARBA00022552"/>
    </source>
</evidence>
<evidence type="ECO:0000313" key="9">
    <source>
        <dbReference type="EMBL" id="ATG97487.1"/>
    </source>
</evidence>
<protein>
    <recommendedName>
        <fullName evidence="7">Ribosomal RNA small subunit methyltransferase H</fullName>
        <ecNumber evidence="7">2.1.1.199</ecNumber>
    </recommendedName>
    <alternativeName>
        <fullName evidence="7">16S rRNA m(4)C1402 methyltransferase</fullName>
    </alternativeName>
    <alternativeName>
        <fullName evidence="7">rRNA (cytosine-N(4)-)-methyltransferase RsmH</fullName>
    </alternativeName>
</protein>
<dbReference type="GO" id="GO:0071424">
    <property type="term" value="F:rRNA (cytosine-N4-)-methyltransferase activity"/>
    <property type="evidence" value="ECO:0007669"/>
    <property type="project" value="UniProtKB-UniRule"/>
</dbReference>